<dbReference type="InterPro" id="IPR012338">
    <property type="entry name" value="Beta-lactam/transpept-like"/>
</dbReference>
<dbReference type="PANTHER" id="PTHR43283">
    <property type="entry name" value="BETA-LACTAMASE-RELATED"/>
    <property type="match status" value="1"/>
</dbReference>
<evidence type="ECO:0000259" key="2">
    <source>
        <dbReference type="Pfam" id="PF00144"/>
    </source>
</evidence>
<evidence type="ECO:0000313" key="4">
    <source>
        <dbReference type="Proteomes" id="UP000199400"/>
    </source>
</evidence>
<keyword evidence="1" id="KW-0732">Signal</keyword>
<dbReference type="InterPro" id="IPR050789">
    <property type="entry name" value="Diverse_Enzym_Activities"/>
</dbReference>
<keyword evidence="4" id="KW-1185">Reference proteome</keyword>
<dbReference type="Gene3D" id="3.40.710.10">
    <property type="entry name" value="DD-peptidase/beta-lactamase superfamily"/>
    <property type="match status" value="1"/>
</dbReference>
<evidence type="ECO:0000256" key="1">
    <source>
        <dbReference type="SAM" id="SignalP"/>
    </source>
</evidence>
<feature type="signal peptide" evidence="1">
    <location>
        <begin position="1"/>
        <end position="22"/>
    </location>
</feature>
<dbReference type="AlphaFoldDB" id="A0A1I2GQG1"/>
<dbReference type="Pfam" id="PF00144">
    <property type="entry name" value="Beta-lactamase"/>
    <property type="match status" value="1"/>
</dbReference>
<dbReference type="STRING" id="54.SAMN02745121_07424"/>
<feature type="chain" id="PRO_5011612315" evidence="1">
    <location>
        <begin position="23"/>
        <end position="383"/>
    </location>
</feature>
<feature type="domain" description="Beta-lactamase-related" evidence="2">
    <location>
        <begin position="62"/>
        <end position="375"/>
    </location>
</feature>
<reference evidence="4" key="1">
    <citation type="submission" date="2016-10" db="EMBL/GenBank/DDBJ databases">
        <authorList>
            <person name="Varghese N."/>
            <person name="Submissions S."/>
        </authorList>
    </citation>
    <scope>NUCLEOTIDE SEQUENCE [LARGE SCALE GENOMIC DNA]</scope>
    <source>
        <strain evidence="4">ATCC 25963</strain>
    </source>
</reference>
<dbReference type="OrthoDB" id="9814204at2"/>
<accession>A0A1I2GQG1</accession>
<organism evidence="3 4">
    <name type="scientific">Nannocystis exedens</name>
    <dbReference type="NCBI Taxonomy" id="54"/>
    <lineage>
        <taxon>Bacteria</taxon>
        <taxon>Pseudomonadati</taxon>
        <taxon>Myxococcota</taxon>
        <taxon>Polyangia</taxon>
        <taxon>Nannocystales</taxon>
        <taxon>Nannocystaceae</taxon>
        <taxon>Nannocystis</taxon>
    </lineage>
</organism>
<dbReference type="InterPro" id="IPR001466">
    <property type="entry name" value="Beta-lactam-related"/>
</dbReference>
<dbReference type="Proteomes" id="UP000199400">
    <property type="component" value="Unassembled WGS sequence"/>
</dbReference>
<dbReference type="PANTHER" id="PTHR43283:SF7">
    <property type="entry name" value="BETA-LACTAMASE-RELATED DOMAIN-CONTAINING PROTEIN"/>
    <property type="match status" value="1"/>
</dbReference>
<evidence type="ECO:0000313" key="3">
    <source>
        <dbReference type="EMBL" id="SFF19280.1"/>
    </source>
</evidence>
<proteinExistence type="predicted"/>
<gene>
    <name evidence="3" type="ORF">SAMN02745121_07424</name>
</gene>
<name>A0A1I2GQG1_9BACT</name>
<dbReference type="EMBL" id="FOMX01000034">
    <property type="protein sequence ID" value="SFF19280.1"/>
    <property type="molecule type" value="Genomic_DNA"/>
</dbReference>
<sequence length="383" mass="41910">MQRLVLSWCTVASLLAAREAVAACPAGVTWPAPDWPEARASGPTVEATDEYLFTRTGRDEDREGIRTDGVVMVHRGRIIYERYARGYAQHNRHLAWSVSKSFLNAMVGVGVGRGALTVDDSICDHYDAGAELCDVTVGDLLDWGSGIDWNEGYEDEAYYLSSVIAMLYGVGSGDMAAFVAAQGLAETPGRIYRYSSGDSVLLSAVLAGALGPDLADDYPWEFIFEPIGMTSAMFERDQAGTYVGSSYVYATPRDLARFGYLFLRDGCWNGEQLVPEGWVAASTQPNPSFQKGESYEHFLRDGDAVPGRHWWLNLPVPELAHDSRWPAAPPDTFAGLGHWGQTIFVIPSADLVLVRTADDRESGVFDQNRYLELALALAAEDSP</sequence>
<dbReference type="SUPFAM" id="SSF56601">
    <property type="entry name" value="beta-lactamase/transpeptidase-like"/>
    <property type="match status" value="1"/>
</dbReference>
<protein>
    <submittedName>
        <fullName evidence="3">CubicO group peptidase, beta-lactamase class C family</fullName>
    </submittedName>
</protein>
<dbReference type="RefSeq" id="WP_096327031.1">
    <property type="nucleotide sequence ID" value="NZ_FOMX01000034.1"/>
</dbReference>